<keyword evidence="2" id="KW-1133">Transmembrane helix</keyword>
<evidence type="ECO:0000259" key="3">
    <source>
        <dbReference type="Pfam" id="PF03816"/>
    </source>
</evidence>
<dbReference type="Pfam" id="PF03816">
    <property type="entry name" value="LytR_cpsA_psr"/>
    <property type="match status" value="1"/>
</dbReference>
<dbReference type="EMBL" id="JAJOMB010000007">
    <property type="protein sequence ID" value="MCD5312184.1"/>
    <property type="molecule type" value="Genomic_DNA"/>
</dbReference>
<evidence type="ECO:0000259" key="4">
    <source>
        <dbReference type="Pfam" id="PF13399"/>
    </source>
</evidence>
<evidence type="ECO:0000256" key="2">
    <source>
        <dbReference type="SAM" id="Phobius"/>
    </source>
</evidence>
<comment type="caution">
    <text evidence="5">The sequence shown here is derived from an EMBL/GenBank/DDBJ whole genome shotgun (WGS) entry which is preliminary data.</text>
</comment>
<dbReference type="Gene3D" id="3.30.70.2390">
    <property type="match status" value="1"/>
</dbReference>
<keyword evidence="2" id="KW-0812">Transmembrane</keyword>
<comment type="similarity">
    <text evidence="1">Belongs to the LytR/CpsA/Psr (LCP) family.</text>
</comment>
<evidence type="ECO:0000313" key="5">
    <source>
        <dbReference type="EMBL" id="MCD5312184.1"/>
    </source>
</evidence>
<accession>A0A9X1NEB6</accession>
<dbReference type="InterPro" id="IPR004474">
    <property type="entry name" value="LytR_CpsA_psr"/>
</dbReference>
<dbReference type="Proteomes" id="UP001138997">
    <property type="component" value="Unassembled WGS sequence"/>
</dbReference>
<dbReference type="Pfam" id="PF13399">
    <property type="entry name" value="LytR_C"/>
    <property type="match status" value="1"/>
</dbReference>
<proteinExistence type="inferred from homology"/>
<protein>
    <submittedName>
        <fullName evidence="5">LCP family protein</fullName>
    </submittedName>
</protein>
<keyword evidence="6" id="KW-1185">Reference proteome</keyword>
<evidence type="ECO:0000313" key="6">
    <source>
        <dbReference type="Proteomes" id="UP001138997"/>
    </source>
</evidence>
<dbReference type="AlphaFoldDB" id="A0A9X1NEB6"/>
<organism evidence="5 6">
    <name type="scientific">Kineosporia babensis</name>
    <dbReference type="NCBI Taxonomy" id="499548"/>
    <lineage>
        <taxon>Bacteria</taxon>
        <taxon>Bacillati</taxon>
        <taxon>Actinomycetota</taxon>
        <taxon>Actinomycetes</taxon>
        <taxon>Kineosporiales</taxon>
        <taxon>Kineosporiaceae</taxon>
        <taxon>Kineosporia</taxon>
    </lineage>
</organism>
<dbReference type="NCBIfam" id="TIGR00350">
    <property type="entry name" value="lytR_cpsA_psr"/>
    <property type="match status" value="1"/>
</dbReference>
<feature type="domain" description="LytR/CpsA/Psr regulator C-terminal" evidence="4">
    <location>
        <begin position="364"/>
        <end position="448"/>
    </location>
</feature>
<gene>
    <name evidence="5" type="ORF">LR394_14840</name>
</gene>
<dbReference type="InterPro" id="IPR027381">
    <property type="entry name" value="LytR/CpsA/Psr_C"/>
</dbReference>
<dbReference type="PANTHER" id="PTHR33392:SF6">
    <property type="entry name" value="POLYISOPRENYL-TEICHOIC ACID--PEPTIDOGLYCAN TEICHOIC ACID TRANSFERASE TAGU"/>
    <property type="match status" value="1"/>
</dbReference>
<reference evidence="5" key="1">
    <citation type="submission" date="2021-11" db="EMBL/GenBank/DDBJ databases">
        <title>Streptomyces corallinus and Kineosporia corallina sp. nov., two new coral-derived marine actinobacteria.</title>
        <authorList>
            <person name="Buangrab K."/>
            <person name="Sutthacheep M."/>
            <person name="Yeemin T."/>
            <person name="Harunari E."/>
            <person name="Igarashi Y."/>
            <person name="Sripreechasak P."/>
            <person name="Kanchanasin P."/>
            <person name="Tanasupawat S."/>
            <person name="Phongsopitanun W."/>
        </authorList>
    </citation>
    <scope>NUCLEOTIDE SEQUENCE</scope>
    <source>
        <strain evidence="5">JCM 31032</strain>
    </source>
</reference>
<name>A0A9X1NEB6_9ACTN</name>
<dbReference type="InterPro" id="IPR050922">
    <property type="entry name" value="LytR/CpsA/Psr_CW_biosynth"/>
</dbReference>
<feature type="transmembrane region" description="Helical" evidence="2">
    <location>
        <begin position="21"/>
        <end position="41"/>
    </location>
</feature>
<keyword evidence="2" id="KW-0472">Membrane</keyword>
<sequence length="512" mass="54571">MSPTPVRHSREAAKRGRWLTFTLYTVVLLLLATAGGGVYLYTRLNANISSSALYSGTSGGAGEQTADEQGRVPVNVLVIGTDSRSSKENCQLGGACDETHSNADVQLLVHVSADRSNITAMSVPRDTMTDLPGCKDPDTGQSVAERHGQINTSLNYGPGCSVAAIHKLTGITIDHFALIDFSGVIEMSDATGGVEVCVDNNVYDTYSHLKLSEGKHTLKGEAALQFVRTRHGFGDGSDLGRTYGQHAFLSAAIRALKDRGTLLNPTKLYGVADAATKALTVDEGLDDIPKLIDLANEFNKVDTDRITFTTMQTVPDPDNSNRVVPAEAAQKLFDTIIADRSLSKDKNAPTATASAEPTSGTYFSVQVRNRSGQDGRAKKLAQTLQDDGYIAATDTSTGSAQESSAVLYQGKRQKEHAEQLAEALKIPLSMVEPDDEVDTVTLVVGEDWTAGETYPKITKAQQEEALADSHASSAEKSGCVPVSTQNTVTYNGVSMSPVQAYALATDVRDSDQ</sequence>
<dbReference type="RefSeq" id="WP_231442139.1">
    <property type="nucleotide sequence ID" value="NZ_JAJOMB010000007.1"/>
</dbReference>
<dbReference type="PANTHER" id="PTHR33392">
    <property type="entry name" value="POLYISOPRENYL-TEICHOIC ACID--PEPTIDOGLYCAN TEICHOIC ACID TRANSFERASE TAGU"/>
    <property type="match status" value="1"/>
</dbReference>
<evidence type="ECO:0000256" key="1">
    <source>
        <dbReference type="ARBA" id="ARBA00006068"/>
    </source>
</evidence>
<feature type="domain" description="Cell envelope-related transcriptional attenuator" evidence="3">
    <location>
        <begin position="102"/>
        <end position="257"/>
    </location>
</feature>
<dbReference type="Gene3D" id="3.40.630.190">
    <property type="entry name" value="LCP protein"/>
    <property type="match status" value="1"/>
</dbReference>